<dbReference type="InterPro" id="IPR002213">
    <property type="entry name" value="UDP_glucos_trans"/>
</dbReference>
<protein>
    <submittedName>
        <fullName evidence="4">UDP-glycosyltransferase 74G1-like</fullName>
    </submittedName>
</protein>
<evidence type="ECO:0000256" key="3">
    <source>
        <dbReference type="RuleBase" id="RU003718"/>
    </source>
</evidence>
<sequence length="395" mass="44817">MLQFSKLLQQKGIKVTFVTTRFFCKNLHNKQLPHSIPLETISDGYDNGGSKEAESPEVYKQRFRERFGIVGVSFLTQNVGVNSIYYHVNKGILKVPLLEKEEICLPGLPSLAPCEMPSFLYEYGDDLVSFDIVVGQFSNIENADWILCNTFYQLHKEAKGSIVFVSFGTLVSLNEEQIEEIALGLRDSDISYLWVVRDSEQSKLPKDFSNKSEKGMVVSWCHQMKVLSHEAIGCFVTHCGWNSTLEALSLGVPLIAFPQWSDQATNAKFIVDIWKNGVRASIDDEKRIVRGEALKKSIWEMMKSEEGREIKNNAIKWRTLALMAVHNEARFPATLHQRGHFCDDLRRYDSSASLRRHRLRVPADFLVDSGSVDFRLSLGVISEDVVGMKLLDEEG</sequence>
<evidence type="ECO:0000256" key="1">
    <source>
        <dbReference type="ARBA" id="ARBA00009995"/>
    </source>
</evidence>
<dbReference type="PANTHER" id="PTHR11926">
    <property type="entry name" value="GLUCOSYL/GLUCURONOSYL TRANSFERASES"/>
    <property type="match status" value="1"/>
</dbReference>
<dbReference type="PROSITE" id="PS00375">
    <property type="entry name" value="UDPGT"/>
    <property type="match status" value="1"/>
</dbReference>
<dbReference type="EMBL" id="JAAIUW010000001">
    <property type="protein sequence ID" value="KAF7845115.1"/>
    <property type="molecule type" value="Genomic_DNA"/>
</dbReference>
<dbReference type="GO" id="GO:0080043">
    <property type="term" value="F:quercetin 3-O-glucosyltransferase activity"/>
    <property type="evidence" value="ECO:0007669"/>
    <property type="project" value="TreeGrafter"/>
</dbReference>
<dbReference type="Proteomes" id="UP000634136">
    <property type="component" value="Unassembled WGS sequence"/>
</dbReference>
<evidence type="ECO:0000313" key="5">
    <source>
        <dbReference type="Proteomes" id="UP000634136"/>
    </source>
</evidence>
<dbReference type="OrthoDB" id="5835829at2759"/>
<reference evidence="4" key="1">
    <citation type="submission" date="2020-09" db="EMBL/GenBank/DDBJ databases">
        <title>Genome-Enabled Discovery of Anthraquinone Biosynthesis in Senna tora.</title>
        <authorList>
            <person name="Kang S.-H."/>
            <person name="Pandey R.P."/>
            <person name="Lee C.-M."/>
            <person name="Sim J.-S."/>
            <person name="Jeong J.-T."/>
            <person name="Choi B.-S."/>
            <person name="Jung M."/>
            <person name="Ginzburg D."/>
            <person name="Zhao K."/>
            <person name="Won S.Y."/>
            <person name="Oh T.-J."/>
            <person name="Yu Y."/>
            <person name="Kim N.-H."/>
            <person name="Lee O.R."/>
            <person name="Lee T.-H."/>
            <person name="Bashyal P."/>
            <person name="Kim T.-S."/>
            <person name="Lee W.-H."/>
            <person name="Kawkins C."/>
            <person name="Kim C.-K."/>
            <person name="Kim J.S."/>
            <person name="Ahn B.O."/>
            <person name="Rhee S.Y."/>
            <person name="Sohng J.K."/>
        </authorList>
    </citation>
    <scope>NUCLEOTIDE SEQUENCE</scope>
    <source>
        <tissue evidence="4">Leaf</tissue>
    </source>
</reference>
<dbReference type="AlphaFoldDB" id="A0A835CM19"/>
<keyword evidence="3" id="KW-0328">Glycosyltransferase</keyword>
<dbReference type="Pfam" id="PF00201">
    <property type="entry name" value="UDPGT"/>
    <property type="match status" value="1"/>
</dbReference>
<dbReference type="CDD" id="cd03784">
    <property type="entry name" value="GT1_Gtf-like"/>
    <property type="match status" value="1"/>
</dbReference>
<comment type="caution">
    <text evidence="4">The sequence shown here is derived from an EMBL/GenBank/DDBJ whole genome shotgun (WGS) entry which is preliminary data.</text>
</comment>
<evidence type="ECO:0000256" key="2">
    <source>
        <dbReference type="ARBA" id="ARBA00022679"/>
    </source>
</evidence>
<dbReference type="FunFam" id="3.40.50.2000:FF:000019">
    <property type="entry name" value="Glycosyltransferase"/>
    <property type="match status" value="1"/>
</dbReference>
<accession>A0A835CM19</accession>
<comment type="similarity">
    <text evidence="1 3">Belongs to the UDP-glycosyltransferase family.</text>
</comment>
<keyword evidence="2 3" id="KW-0808">Transferase</keyword>
<organism evidence="4 5">
    <name type="scientific">Senna tora</name>
    <dbReference type="NCBI Taxonomy" id="362788"/>
    <lineage>
        <taxon>Eukaryota</taxon>
        <taxon>Viridiplantae</taxon>
        <taxon>Streptophyta</taxon>
        <taxon>Embryophyta</taxon>
        <taxon>Tracheophyta</taxon>
        <taxon>Spermatophyta</taxon>
        <taxon>Magnoliopsida</taxon>
        <taxon>eudicotyledons</taxon>
        <taxon>Gunneridae</taxon>
        <taxon>Pentapetalae</taxon>
        <taxon>rosids</taxon>
        <taxon>fabids</taxon>
        <taxon>Fabales</taxon>
        <taxon>Fabaceae</taxon>
        <taxon>Caesalpinioideae</taxon>
        <taxon>Cassia clade</taxon>
        <taxon>Senna</taxon>
    </lineage>
</organism>
<gene>
    <name evidence="4" type="ORF">G2W53_002020</name>
</gene>
<dbReference type="SUPFAM" id="SSF53756">
    <property type="entry name" value="UDP-Glycosyltransferase/glycogen phosphorylase"/>
    <property type="match status" value="1"/>
</dbReference>
<dbReference type="Gene3D" id="3.40.50.2000">
    <property type="entry name" value="Glycogen Phosphorylase B"/>
    <property type="match status" value="3"/>
</dbReference>
<dbReference type="InterPro" id="IPR035595">
    <property type="entry name" value="UDP_glycos_trans_CS"/>
</dbReference>
<evidence type="ECO:0000313" key="4">
    <source>
        <dbReference type="EMBL" id="KAF7845115.1"/>
    </source>
</evidence>
<dbReference type="GO" id="GO:0080044">
    <property type="term" value="F:quercetin 7-O-glucosyltransferase activity"/>
    <property type="evidence" value="ECO:0007669"/>
    <property type="project" value="TreeGrafter"/>
</dbReference>
<keyword evidence="5" id="KW-1185">Reference proteome</keyword>
<proteinExistence type="inferred from homology"/>
<name>A0A835CM19_9FABA</name>
<dbReference type="PANTHER" id="PTHR11926:SF1545">
    <property type="entry name" value="GLYCOSYLTRANSFERASE"/>
    <property type="match status" value="1"/>
</dbReference>